<accession>A0A919F9K3</accession>
<proteinExistence type="predicted"/>
<reference evidence="2" key="1">
    <citation type="journal article" date="2014" name="Int. J. Syst. Evol. Microbiol.">
        <title>Complete genome sequence of Corynebacterium casei LMG S-19264T (=DSM 44701T), isolated from a smear-ripened cheese.</title>
        <authorList>
            <consortium name="US DOE Joint Genome Institute (JGI-PGF)"/>
            <person name="Walter F."/>
            <person name="Albersmeier A."/>
            <person name="Kalinowski J."/>
            <person name="Ruckert C."/>
        </authorList>
    </citation>
    <scope>NUCLEOTIDE SEQUENCE</scope>
    <source>
        <strain evidence="2">JCM 13306</strain>
    </source>
</reference>
<organism evidence="2 3">
    <name type="scientific">Xanthomonas boreopolis</name>
    <dbReference type="NCBI Taxonomy" id="86183"/>
    <lineage>
        <taxon>Bacteria</taxon>
        <taxon>Pseudomonadati</taxon>
        <taxon>Pseudomonadota</taxon>
        <taxon>Gammaproteobacteria</taxon>
        <taxon>Lysobacterales</taxon>
        <taxon>Lysobacteraceae</taxon>
        <taxon>Xanthomonas</taxon>
    </lineage>
</organism>
<feature type="domain" description="Phasin" evidence="1">
    <location>
        <begin position="23"/>
        <end position="122"/>
    </location>
</feature>
<sequence length="143" mass="15685">MLHRNTGKRSPSGLKMSAQFEGFDRYTQQFAAIASRANRLALENAESAFGLQLQAFGRNVSATTDFLGEFADARNLDSLQALWPKGLQLARDNFERVASVQHEVVGMSLKASEAIGELARQRFEDASGRVQARKPGKAGRSAR</sequence>
<dbReference type="Proteomes" id="UP000623958">
    <property type="component" value="Unassembled WGS sequence"/>
</dbReference>
<name>A0A919F9K3_9XANT</name>
<gene>
    <name evidence="2" type="ORF">GCM10009090_27090</name>
</gene>
<comment type="caution">
    <text evidence="2">The sequence shown here is derived from an EMBL/GenBank/DDBJ whole genome shotgun (WGS) entry which is preliminary data.</text>
</comment>
<reference evidence="2" key="2">
    <citation type="submission" date="2020-09" db="EMBL/GenBank/DDBJ databases">
        <authorList>
            <person name="Sun Q."/>
            <person name="Ohkuma M."/>
        </authorList>
    </citation>
    <scope>NUCLEOTIDE SEQUENCE</scope>
    <source>
        <strain evidence="2">JCM 13306</strain>
    </source>
</reference>
<dbReference type="InterPro" id="IPR018968">
    <property type="entry name" value="Phasin"/>
</dbReference>
<evidence type="ECO:0000313" key="2">
    <source>
        <dbReference type="EMBL" id="GHH56818.1"/>
    </source>
</evidence>
<dbReference type="EMBL" id="BNBA01000023">
    <property type="protein sequence ID" value="GHH56818.1"/>
    <property type="molecule type" value="Genomic_DNA"/>
</dbReference>
<dbReference type="AlphaFoldDB" id="A0A919F9K3"/>
<dbReference type="Pfam" id="PF09361">
    <property type="entry name" value="Phasin_2"/>
    <property type="match status" value="1"/>
</dbReference>
<evidence type="ECO:0000313" key="3">
    <source>
        <dbReference type="Proteomes" id="UP000623958"/>
    </source>
</evidence>
<protein>
    <recommendedName>
        <fullName evidence="1">Phasin domain-containing protein</fullName>
    </recommendedName>
</protein>
<keyword evidence="3" id="KW-1185">Reference proteome</keyword>
<evidence type="ECO:0000259" key="1">
    <source>
        <dbReference type="Pfam" id="PF09361"/>
    </source>
</evidence>